<proteinExistence type="predicted"/>
<dbReference type="STRING" id="670482.SAMN04488542_103202"/>
<keyword evidence="5" id="KW-1185">Reference proteome</keyword>
<dbReference type="RefSeq" id="WP_139173099.1">
    <property type="nucleotide sequence ID" value="NZ_FNBG01000003.1"/>
</dbReference>
<dbReference type="InterPro" id="IPR007492">
    <property type="entry name" value="LytTR_DNA-bd_dom"/>
</dbReference>
<accession>A0A1G7GUA5</accession>
<dbReference type="Proteomes" id="UP000198972">
    <property type="component" value="Unassembled WGS sequence"/>
</dbReference>
<evidence type="ECO:0000313" key="4">
    <source>
        <dbReference type="EMBL" id="SDE91727.1"/>
    </source>
</evidence>
<evidence type="ECO:0000313" key="5">
    <source>
        <dbReference type="Proteomes" id="UP000198972"/>
    </source>
</evidence>
<dbReference type="Gene3D" id="3.40.50.2300">
    <property type="match status" value="1"/>
</dbReference>
<keyword evidence="1" id="KW-0597">Phosphoprotein</keyword>
<dbReference type="PANTHER" id="PTHR37299">
    <property type="entry name" value="TRANSCRIPTIONAL REGULATOR-RELATED"/>
    <property type="match status" value="1"/>
</dbReference>
<evidence type="ECO:0000256" key="1">
    <source>
        <dbReference type="PROSITE-ProRule" id="PRU00169"/>
    </source>
</evidence>
<dbReference type="InterPro" id="IPR001789">
    <property type="entry name" value="Sig_transdc_resp-reg_receiver"/>
</dbReference>
<dbReference type="AlphaFoldDB" id="A0A1G7GUA5"/>
<dbReference type="OrthoDB" id="9802383at2"/>
<sequence length="241" mass="28542">MLRIAICDDEKHVCAQVESILLNLNKGLPRKIEVEVFYSGEALIQFLSDGAYFDMIFLDIELHMLNGVEVGRKIRDELNNENIQIVYISGKDSYAMELFEIRPLNFLIKPLQQEKIEAVVRKAIDLVDRGNHFFEYKSGRTNNKIPIKDILYFESKGKKVKLVLQDQYHEFYSKLLEIEQQLHHQDFIIIHKSYLVNYYHVIEYQYDYVKMSDQTILPISQQHRKGVRDRLLQRRREGANC</sequence>
<dbReference type="Gene3D" id="2.40.50.1020">
    <property type="entry name" value="LytTr DNA-binding domain"/>
    <property type="match status" value="1"/>
</dbReference>
<feature type="modified residue" description="4-aspartylphosphate" evidence="1">
    <location>
        <position position="59"/>
    </location>
</feature>
<gene>
    <name evidence="4" type="ORF">SAMN04488542_103202</name>
</gene>
<dbReference type="SUPFAM" id="SSF52172">
    <property type="entry name" value="CheY-like"/>
    <property type="match status" value="1"/>
</dbReference>
<dbReference type="PROSITE" id="PS50110">
    <property type="entry name" value="RESPONSE_REGULATORY"/>
    <property type="match status" value="1"/>
</dbReference>
<feature type="domain" description="Response regulatory" evidence="2">
    <location>
        <begin position="3"/>
        <end position="124"/>
    </location>
</feature>
<reference evidence="4 5" key="1">
    <citation type="submission" date="2016-10" db="EMBL/GenBank/DDBJ databases">
        <authorList>
            <person name="de Groot N.N."/>
        </authorList>
    </citation>
    <scope>NUCLEOTIDE SEQUENCE [LARGE SCALE GENOMIC DNA]</scope>
    <source>
        <strain evidence="4 5">DSM 28129</strain>
    </source>
</reference>
<dbReference type="PANTHER" id="PTHR37299:SF1">
    <property type="entry name" value="STAGE 0 SPORULATION PROTEIN A HOMOLOG"/>
    <property type="match status" value="1"/>
</dbReference>
<name>A0A1G7GUA5_9BACL</name>
<dbReference type="Pfam" id="PF04397">
    <property type="entry name" value="LytTR"/>
    <property type="match status" value="1"/>
</dbReference>
<organism evidence="4 5">
    <name type="scientific">Fontibacillus panacisegetis</name>
    <dbReference type="NCBI Taxonomy" id="670482"/>
    <lineage>
        <taxon>Bacteria</taxon>
        <taxon>Bacillati</taxon>
        <taxon>Bacillota</taxon>
        <taxon>Bacilli</taxon>
        <taxon>Bacillales</taxon>
        <taxon>Paenibacillaceae</taxon>
        <taxon>Fontibacillus</taxon>
    </lineage>
</organism>
<dbReference type="PROSITE" id="PS50930">
    <property type="entry name" value="HTH_LYTTR"/>
    <property type="match status" value="1"/>
</dbReference>
<protein>
    <submittedName>
        <fullName evidence="4">DNA-binding response regulator, LytR/AlgR family</fullName>
    </submittedName>
</protein>
<keyword evidence="4" id="KW-0238">DNA-binding</keyword>
<dbReference type="GO" id="GO:0000156">
    <property type="term" value="F:phosphorelay response regulator activity"/>
    <property type="evidence" value="ECO:0007669"/>
    <property type="project" value="InterPro"/>
</dbReference>
<dbReference type="InterPro" id="IPR046947">
    <property type="entry name" value="LytR-like"/>
</dbReference>
<dbReference type="Pfam" id="PF00072">
    <property type="entry name" value="Response_reg"/>
    <property type="match status" value="1"/>
</dbReference>
<dbReference type="SMART" id="SM00448">
    <property type="entry name" value="REC"/>
    <property type="match status" value="1"/>
</dbReference>
<dbReference type="GO" id="GO:0003677">
    <property type="term" value="F:DNA binding"/>
    <property type="evidence" value="ECO:0007669"/>
    <property type="project" value="UniProtKB-KW"/>
</dbReference>
<evidence type="ECO:0000259" key="2">
    <source>
        <dbReference type="PROSITE" id="PS50110"/>
    </source>
</evidence>
<feature type="domain" description="HTH LytTR-type" evidence="3">
    <location>
        <begin position="134"/>
        <end position="233"/>
    </location>
</feature>
<dbReference type="EMBL" id="FNBG01000003">
    <property type="protein sequence ID" value="SDE91727.1"/>
    <property type="molecule type" value="Genomic_DNA"/>
</dbReference>
<dbReference type="SMART" id="SM00850">
    <property type="entry name" value="LytTR"/>
    <property type="match status" value="1"/>
</dbReference>
<dbReference type="InterPro" id="IPR011006">
    <property type="entry name" value="CheY-like_superfamily"/>
</dbReference>
<evidence type="ECO:0000259" key="3">
    <source>
        <dbReference type="PROSITE" id="PS50930"/>
    </source>
</evidence>